<accession>A0A3G6N400</accession>
<dbReference type="Proteomes" id="UP000269076">
    <property type="component" value="Chromosome"/>
</dbReference>
<gene>
    <name evidence="1" type="ORF">EG340_17625</name>
</gene>
<dbReference type="RefSeq" id="WP_123887108.1">
    <property type="nucleotide sequence ID" value="NZ_CP033928.1"/>
</dbReference>
<protein>
    <submittedName>
        <fullName evidence="1">Uncharacterized protein</fullName>
    </submittedName>
</protein>
<sequence>MKALEQEILYNDLVGDVVADLAKQPKTHESYLQYFTEKFNIDSEIYEVVGIELYGIKHPSLSLICEDKSKSTDLKKHITKIKISSTKFKIEDILEGLHVVLYKNNDEVYKDLNPDEEIAL</sequence>
<dbReference type="AlphaFoldDB" id="A0A3G6N400"/>
<organism evidence="1 2">
    <name type="scientific">Chryseobacterium indoltheticum</name>
    <dbReference type="NCBI Taxonomy" id="254"/>
    <lineage>
        <taxon>Bacteria</taxon>
        <taxon>Pseudomonadati</taxon>
        <taxon>Bacteroidota</taxon>
        <taxon>Flavobacteriia</taxon>
        <taxon>Flavobacteriales</taxon>
        <taxon>Weeksellaceae</taxon>
        <taxon>Chryseobacterium group</taxon>
        <taxon>Chryseobacterium</taxon>
    </lineage>
</organism>
<reference evidence="1 2" key="1">
    <citation type="submission" date="2018-11" db="EMBL/GenBank/DDBJ databases">
        <title>Proposal to divide the Flavobacteriaceae and reorganize its genera based on Amino Acid Identity values calculated from whole genome sequences.</title>
        <authorList>
            <person name="Nicholson A.C."/>
            <person name="Gulvik C.A."/>
            <person name="Whitney A.M."/>
            <person name="Humrighouse B.W."/>
            <person name="Bell M."/>
            <person name="Holmes B."/>
            <person name="Steigerwalt A."/>
            <person name="Villarma A."/>
            <person name="Sheth M."/>
            <person name="Batra D."/>
            <person name="Pryor J."/>
            <person name="Bernardet J.-F."/>
            <person name="Hugo C."/>
            <person name="Kampfer P."/>
            <person name="Newman J."/>
            <person name="Mcquiston J.R."/>
        </authorList>
    </citation>
    <scope>NUCLEOTIDE SEQUENCE [LARGE SCALE GENOMIC DNA]</scope>
    <source>
        <strain evidence="1 2">G0211</strain>
    </source>
</reference>
<proteinExistence type="predicted"/>
<name>A0A3G6N400_9FLAO</name>
<evidence type="ECO:0000313" key="1">
    <source>
        <dbReference type="EMBL" id="AZA62731.1"/>
    </source>
</evidence>
<evidence type="ECO:0000313" key="2">
    <source>
        <dbReference type="Proteomes" id="UP000269076"/>
    </source>
</evidence>
<dbReference type="EMBL" id="CP033928">
    <property type="protein sequence ID" value="AZA62731.1"/>
    <property type="molecule type" value="Genomic_DNA"/>
</dbReference>